<sequence>MSTLEEKKYMGVVAVALGFLYPSQKSRRASSCCCPEKLVGTIMEQLDLSPLREKNTLYFTLHLSLPSEDNSFHMSYCIVLRISSDILSCRMP</sequence>
<keyword evidence="2" id="KW-1185">Reference proteome</keyword>
<dbReference type="Proteomes" id="UP000050525">
    <property type="component" value="Unassembled WGS sequence"/>
</dbReference>
<gene>
    <name evidence="1" type="ORF">Y1Q_0008932</name>
</gene>
<organism evidence="1 2">
    <name type="scientific">Alligator mississippiensis</name>
    <name type="common">American alligator</name>
    <dbReference type="NCBI Taxonomy" id="8496"/>
    <lineage>
        <taxon>Eukaryota</taxon>
        <taxon>Metazoa</taxon>
        <taxon>Chordata</taxon>
        <taxon>Craniata</taxon>
        <taxon>Vertebrata</taxon>
        <taxon>Euteleostomi</taxon>
        <taxon>Archelosauria</taxon>
        <taxon>Archosauria</taxon>
        <taxon>Crocodylia</taxon>
        <taxon>Alligatoridae</taxon>
        <taxon>Alligatorinae</taxon>
        <taxon>Alligator</taxon>
    </lineage>
</organism>
<evidence type="ECO:0000313" key="1">
    <source>
        <dbReference type="EMBL" id="KYO37230.1"/>
    </source>
</evidence>
<dbReference type="EMBL" id="AKHW03002792">
    <property type="protein sequence ID" value="KYO37230.1"/>
    <property type="molecule type" value="Genomic_DNA"/>
</dbReference>
<accession>A0A151NKE0</accession>
<evidence type="ECO:0000313" key="2">
    <source>
        <dbReference type="Proteomes" id="UP000050525"/>
    </source>
</evidence>
<reference evidence="1 2" key="1">
    <citation type="journal article" date="2012" name="Genome Biol.">
        <title>Sequencing three crocodilian genomes to illuminate the evolution of archosaurs and amniotes.</title>
        <authorList>
            <person name="St John J.A."/>
            <person name="Braun E.L."/>
            <person name="Isberg S.R."/>
            <person name="Miles L.G."/>
            <person name="Chong A.Y."/>
            <person name="Gongora J."/>
            <person name="Dalzell P."/>
            <person name="Moran C."/>
            <person name="Bed'hom B."/>
            <person name="Abzhanov A."/>
            <person name="Burgess S.C."/>
            <person name="Cooksey A.M."/>
            <person name="Castoe T.A."/>
            <person name="Crawford N.G."/>
            <person name="Densmore L.D."/>
            <person name="Drew J.C."/>
            <person name="Edwards S.V."/>
            <person name="Faircloth B.C."/>
            <person name="Fujita M.K."/>
            <person name="Greenwold M.J."/>
            <person name="Hoffmann F.G."/>
            <person name="Howard J.M."/>
            <person name="Iguchi T."/>
            <person name="Janes D.E."/>
            <person name="Khan S.Y."/>
            <person name="Kohno S."/>
            <person name="de Koning A.J."/>
            <person name="Lance S.L."/>
            <person name="McCarthy F.M."/>
            <person name="McCormack J.E."/>
            <person name="Merchant M.E."/>
            <person name="Peterson D.G."/>
            <person name="Pollock D.D."/>
            <person name="Pourmand N."/>
            <person name="Raney B.J."/>
            <person name="Roessler K.A."/>
            <person name="Sanford J.R."/>
            <person name="Sawyer R.H."/>
            <person name="Schmidt C.J."/>
            <person name="Triplett E.W."/>
            <person name="Tuberville T.D."/>
            <person name="Venegas-Anaya M."/>
            <person name="Howard J.T."/>
            <person name="Jarvis E.D."/>
            <person name="Guillette L.J.Jr."/>
            <person name="Glenn T.C."/>
            <person name="Green R.E."/>
            <person name="Ray D.A."/>
        </authorList>
    </citation>
    <scope>NUCLEOTIDE SEQUENCE [LARGE SCALE GENOMIC DNA]</scope>
    <source>
        <strain evidence="1">KSC_2009_1</strain>
    </source>
</reference>
<proteinExistence type="predicted"/>
<comment type="caution">
    <text evidence="1">The sequence shown here is derived from an EMBL/GenBank/DDBJ whole genome shotgun (WGS) entry which is preliminary data.</text>
</comment>
<protein>
    <submittedName>
        <fullName evidence="1">Uncharacterized protein</fullName>
    </submittedName>
</protein>
<dbReference type="AlphaFoldDB" id="A0A151NKE0"/>
<name>A0A151NKE0_ALLMI</name>